<reference evidence="1" key="1">
    <citation type="submission" date="2023-10" db="EMBL/GenBank/DDBJ databases">
        <authorList>
            <person name="Chen Y."/>
            <person name="Shah S."/>
            <person name="Dougan E. K."/>
            <person name="Thang M."/>
            <person name="Chan C."/>
        </authorList>
    </citation>
    <scope>NUCLEOTIDE SEQUENCE [LARGE SCALE GENOMIC DNA]</scope>
</reference>
<sequence>MSAMASASSIDSFGPFARESSTAYTITPLSVPFASSCMSSLLLLPLPLLGLPLCGFQRKYGTRAATCWGVKRMITSFHRLAKPSVSSCLVRLPCVPHHFTDAAKIATCGGPLLS</sequence>
<comment type="caution">
    <text evidence="1">The sequence shown here is derived from an EMBL/GenBank/DDBJ whole genome shotgun (WGS) entry which is preliminary data.</text>
</comment>
<evidence type="ECO:0000313" key="1">
    <source>
        <dbReference type="EMBL" id="CAK0893545.1"/>
    </source>
</evidence>
<keyword evidence="2" id="KW-1185">Reference proteome</keyword>
<dbReference type="EMBL" id="CAUYUJ010019763">
    <property type="protein sequence ID" value="CAK0893545.1"/>
    <property type="molecule type" value="Genomic_DNA"/>
</dbReference>
<dbReference type="Proteomes" id="UP001189429">
    <property type="component" value="Unassembled WGS sequence"/>
</dbReference>
<proteinExistence type="predicted"/>
<evidence type="ECO:0000313" key="2">
    <source>
        <dbReference type="Proteomes" id="UP001189429"/>
    </source>
</evidence>
<protein>
    <submittedName>
        <fullName evidence="1">Uncharacterized protein</fullName>
    </submittedName>
</protein>
<organism evidence="1 2">
    <name type="scientific">Prorocentrum cordatum</name>
    <dbReference type="NCBI Taxonomy" id="2364126"/>
    <lineage>
        <taxon>Eukaryota</taxon>
        <taxon>Sar</taxon>
        <taxon>Alveolata</taxon>
        <taxon>Dinophyceae</taxon>
        <taxon>Prorocentrales</taxon>
        <taxon>Prorocentraceae</taxon>
        <taxon>Prorocentrum</taxon>
    </lineage>
</organism>
<accession>A0ABN9X6F3</accession>
<gene>
    <name evidence="1" type="ORF">PCOR1329_LOCUS72833</name>
</gene>
<name>A0ABN9X6F3_9DINO</name>